<dbReference type="InterPro" id="IPR041080">
    <property type="entry name" value="YcaO_C"/>
</dbReference>
<dbReference type="PANTHER" id="PTHR37809:SF1">
    <property type="entry name" value="RIBOSOMAL PROTEIN S12 METHYLTHIOTRANSFERASE ACCESSORY FACTOR YCAO"/>
    <property type="match status" value="1"/>
</dbReference>
<dbReference type="NCBIfam" id="NF040716">
    <property type="entry name" value="YcaO_for_S12"/>
    <property type="match status" value="1"/>
</dbReference>
<dbReference type="PANTHER" id="PTHR37809">
    <property type="entry name" value="RIBOSOMAL PROTEIN S12 METHYLTHIOTRANSFERASE ACCESSORY FACTOR YCAO"/>
    <property type="match status" value="1"/>
</dbReference>
<organism evidence="2 3">
    <name type="scientific">Basfia succiniciproducens</name>
    <dbReference type="NCBI Taxonomy" id="653940"/>
    <lineage>
        <taxon>Bacteria</taxon>
        <taxon>Pseudomonadati</taxon>
        <taxon>Pseudomonadota</taxon>
        <taxon>Gammaproteobacteria</taxon>
        <taxon>Pasteurellales</taxon>
        <taxon>Pasteurellaceae</taxon>
        <taxon>Basfia</taxon>
    </lineage>
</organism>
<name>A0A1G5BQ70_9PAST</name>
<protein>
    <submittedName>
        <fullName evidence="2">Ribosomal protein S12 methylthiotransferase accessory factor</fullName>
    </submittedName>
</protein>
<dbReference type="InterPro" id="IPR003776">
    <property type="entry name" value="YcaO-like_dom"/>
</dbReference>
<evidence type="ECO:0000313" key="2">
    <source>
        <dbReference type="EMBL" id="SCX92359.1"/>
    </source>
</evidence>
<evidence type="ECO:0000313" key="3">
    <source>
        <dbReference type="Proteomes" id="UP000199588"/>
    </source>
</evidence>
<comment type="caution">
    <text evidence="2">The sequence shown here is derived from an EMBL/GenBank/DDBJ whole genome shotgun (WGS) entry which is preliminary data.</text>
</comment>
<accession>A0A1G5BQ70</accession>
<dbReference type="NCBIfam" id="TIGR00702">
    <property type="entry name" value="YcaO-type kinase domain"/>
    <property type="match status" value="1"/>
</dbReference>
<dbReference type="Gene3D" id="3.30.1330.230">
    <property type="match status" value="1"/>
</dbReference>
<dbReference type="Proteomes" id="UP000199588">
    <property type="component" value="Unassembled WGS sequence"/>
</dbReference>
<dbReference type="GO" id="GO:0005840">
    <property type="term" value="C:ribosome"/>
    <property type="evidence" value="ECO:0007669"/>
    <property type="project" value="UniProtKB-KW"/>
</dbReference>
<dbReference type="EMBL" id="FMUQ01000005">
    <property type="protein sequence ID" value="SCX92359.1"/>
    <property type="molecule type" value="Genomic_DNA"/>
</dbReference>
<dbReference type="Pfam" id="PF18381">
    <property type="entry name" value="YcaO_C"/>
    <property type="match status" value="1"/>
</dbReference>
<evidence type="ECO:0000259" key="1">
    <source>
        <dbReference type="PROSITE" id="PS51664"/>
    </source>
</evidence>
<gene>
    <name evidence="2" type="ORF">SAMN02910354_00850</name>
</gene>
<feature type="domain" description="YcaO" evidence="1">
    <location>
        <begin position="61"/>
        <end position="423"/>
    </location>
</feature>
<proteinExistence type="predicted"/>
<keyword evidence="2" id="KW-0689">Ribosomal protein</keyword>
<dbReference type="RefSeq" id="WP_090654600.1">
    <property type="nucleotide sequence ID" value="NZ_CP015031.1"/>
</dbReference>
<dbReference type="PROSITE" id="PS51664">
    <property type="entry name" value="YCAO"/>
    <property type="match status" value="1"/>
</dbReference>
<dbReference type="Pfam" id="PF02624">
    <property type="entry name" value="YcaO"/>
    <property type="match status" value="1"/>
</dbReference>
<sequence length="586" mass="66904">MTEQTFIPGKDAALEDSIAKFQQKLTALGFNIEEASWLNPVPNVWSVHIRDKDCPQCFANGKGGSQKAALASALGEYFERLSTNYFFSDYYLGQDLANGEFVHYPTEKWFPIEDDSSIPEGILDEFLLNYFDPNRELTPELLVDLQSGNYDRGIVAMPYVRQSDQQTVYIPQSIIANLYASNGMSAGNTKYEARVQGLSEVFERYVKNRILKEAISLPPIPQEVIEQYPTVAASINKLEEEGFPILAYDASLGGKYPVICVILLNPNNGTCFASFGAHPNFQVAFERTVTELLQGRSLKDLDVFSPPSFNNGDVADLANLETHFIDSSGLISWDLFKDEADYDFVHWDFSGTSHEEYDNLMNIFNEDKKEVYIMDYNHLDVYACRSIVPGMSDIYPADDLIYANNNMGMEWREILLDLPHFHHDKETYLELLEELDEQAIDDATRVREFIGLVAPPKSGWVTLRTGELKSMLHLALGDLEMALEWANWTYNMNSSVFTPERANYYRCLISTLELFLDESRTPIQYRNVFEKMYGKTAADFAWNAVQGGNPFYDLLADDEHLNKFQAHQKLLKAYEKLQTAKRENWK</sequence>
<keyword evidence="3" id="KW-1185">Reference proteome</keyword>
<keyword evidence="2" id="KW-0687">Ribonucleoprotein</keyword>
<reference evidence="2 3" key="1">
    <citation type="submission" date="2016-10" db="EMBL/GenBank/DDBJ databases">
        <authorList>
            <person name="Varghese N."/>
            <person name="Submissions S."/>
        </authorList>
    </citation>
    <scope>NUCLEOTIDE SEQUENCE [LARGE SCALE GENOMIC DNA]</scope>
    <source>
        <strain evidence="2 3">DSM 22022</strain>
    </source>
</reference>